<organism evidence="8 9">
    <name type="scientific">Blattamonas nauphoetae</name>
    <dbReference type="NCBI Taxonomy" id="2049346"/>
    <lineage>
        <taxon>Eukaryota</taxon>
        <taxon>Metamonada</taxon>
        <taxon>Preaxostyla</taxon>
        <taxon>Oxymonadida</taxon>
        <taxon>Blattamonas</taxon>
    </lineage>
</organism>
<dbReference type="SUPFAM" id="SSF56112">
    <property type="entry name" value="Protein kinase-like (PK-like)"/>
    <property type="match status" value="1"/>
</dbReference>
<feature type="compositionally biased region" description="Low complexity" evidence="6">
    <location>
        <begin position="458"/>
        <end position="476"/>
    </location>
</feature>
<feature type="compositionally biased region" description="Polar residues" evidence="6">
    <location>
        <begin position="434"/>
        <end position="443"/>
    </location>
</feature>
<evidence type="ECO:0000313" key="8">
    <source>
        <dbReference type="EMBL" id="KAK2949728.1"/>
    </source>
</evidence>
<keyword evidence="3" id="KW-0547">Nucleotide-binding</keyword>
<dbReference type="Pfam" id="PF00069">
    <property type="entry name" value="Pkinase"/>
    <property type="match status" value="1"/>
</dbReference>
<evidence type="ECO:0000256" key="2">
    <source>
        <dbReference type="ARBA" id="ARBA00022679"/>
    </source>
</evidence>
<dbReference type="Gene3D" id="1.10.510.10">
    <property type="entry name" value="Transferase(Phosphotransferase) domain 1"/>
    <property type="match status" value="1"/>
</dbReference>
<dbReference type="Proteomes" id="UP001281761">
    <property type="component" value="Unassembled WGS sequence"/>
</dbReference>
<feature type="compositionally biased region" description="Polar residues" evidence="6">
    <location>
        <begin position="357"/>
        <end position="366"/>
    </location>
</feature>
<keyword evidence="4" id="KW-0418">Kinase</keyword>
<evidence type="ECO:0000256" key="3">
    <source>
        <dbReference type="ARBA" id="ARBA00022741"/>
    </source>
</evidence>
<dbReference type="PROSITE" id="PS50011">
    <property type="entry name" value="PROTEIN_KINASE_DOM"/>
    <property type="match status" value="1"/>
</dbReference>
<dbReference type="EMBL" id="JARBJD010000150">
    <property type="protein sequence ID" value="KAK2949728.1"/>
    <property type="molecule type" value="Genomic_DNA"/>
</dbReference>
<dbReference type="InterPro" id="IPR011009">
    <property type="entry name" value="Kinase-like_dom_sf"/>
</dbReference>
<gene>
    <name evidence="8" type="ORF">BLNAU_15302</name>
</gene>
<proteinExistence type="predicted"/>
<protein>
    <recommendedName>
        <fullName evidence="1">non-specific serine/threonine protein kinase</fullName>
        <ecNumber evidence="1">2.7.11.1</ecNumber>
    </recommendedName>
</protein>
<evidence type="ECO:0000313" key="9">
    <source>
        <dbReference type="Proteomes" id="UP001281761"/>
    </source>
</evidence>
<feature type="region of interest" description="Disordered" evidence="6">
    <location>
        <begin position="315"/>
        <end position="509"/>
    </location>
</feature>
<name>A0ABQ9XEK6_9EUKA</name>
<evidence type="ECO:0000256" key="5">
    <source>
        <dbReference type="ARBA" id="ARBA00022840"/>
    </source>
</evidence>
<reference evidence="8 9" key="1">
    <citation type="journal article" date="2022" name="bioRxiv">
        <title>Genomics of Preaxostyla Flagellates Illuminates Evolutionary Transitions and the Path Towards Mitochondrial Loss.</title>
        <authorList>
            <person name="Novak L.V.F."/>
            <person name="Treitli S.C."/>
            <person name="Pyrih J."/>
            <person name="Halakuc P."/>
            <person name="Pipaliya S.V."/>
            <person name="Vacek V."/>
            <person name="Brzon O."/>
            <person name="Soukal P."/>
            <person name="Eme L."/>
            <person name="Dacks J.B."/>
            <person name="Karnkowska A."/>
            <person name="Elias M."/>
            <person name="Hampl V."/>
        </authorList>
    </citation>
    <scope>NUCLEOTIDE SEQUENCE [LARGE SCALE GENOMIC DNA]</scope>
    <source>
        <strain evidence="8">NAU3</strain>
        <tissue evidence="8">Gut</tissue>
    </source>
</reference>
<evidence type="ECO:0000256" key="6">
    <source>
        <dbReference type="SAM" id="MobiDB-lite"/>
    </source>
</evidence>
<keyword evidence="5" id="KW-0067">ATP-binding</keyword>
<evidence type="ECO:0000256" key="1">
    <source>
        <dbReference type="ARBA" id="ARBA00012513"/>
    </source>
</evidence>
<keyword evidence="2" id="KW-0808">Transferase</keyword>
<dbReference type="SMART" id="SM00220">
    <property type="entry name" value="S_TKc"/>
    <property type="match status" value="1"/>
</dbReference>
<feature type="compositionally biased region" description="Low complexity" evidence="6">
    <location>
        <begin position="414"/>
        <end position="432"/>
    </location>
</feature>
<evidence type="ECO:0000256" key="4">
    <source>
        <dbReference type="ARBA" id="ARBA00022777"/>
    </source>
</evidence>
<comment type="caution">
    <text evidence="8">The sequence shown here is derived from an EMBL/GenBank/DDBJ whole genome shotgun (WGS) entry which is preliminary data.</text>
</comment>
<dbReference type="InterPro" id="IPR050660">
    <property type="entry name" value="NEK_Ser/Thr_kinase"/>
</dbReference>
<evidence type="ECO:0000259" key="7">
    <source>
        <dbReference type="PROSITE" id="PS50011"/>
    </source>
</evidence>
<dbReference type="EC" id="2.7.11.1" evidence="1"/>
<accession>A0ABQ9XEK6</accession>
<feature type="compositionally biased region" description="Pro residues" evidence="6">
    <location>
        <begin position="477"/>
        <end position="495"/>
    </location>
</feature>
<dbReference type="PANTHER" id="PTHR43671">
    <property type="entry name" value="SERINE/THREONINE-PROTEIN KINASE NEK"/>
    <property type="match status" value="1"/>
</dbReference>
<sequence>MSDYRQRPLLPKNSSVEMAEVIEVPKGYSCVREISTGVLGSVVEMIENSTQMHYAGKIIQCKTQKDTEQIDREVSRLRKFAHPGIVGLKEVASMDNSKVIVMELGEQSLADIVRDHPSRGVLAAREVVYRVMVDVSSALNLMHNHENGANAHGDVKMENILLFPGGHFKLCDLGAAESEDLKGTRSVMSHLWVSPERIESETGQATCSSDVWALGIVLHWLLFGEPPFKSESLLKLGQEISSFRVSQIGSDCGGEERALLMRMLEPKPETRVTSCQLCSFGVFHCLVNTPSALWSLKDADEKELHSKNENLKMEIEIENRSQQQAEEDLNIEREDRKKDQERMDRLERELAELRSRQVQPLPQPSTRPVLPANIPLCFPPPPPAQPPLSPQPLRSPSPRRSPPSPPATPPQHPGSPHEQPTPGTAATPAEPAHSQPSQRSPPTAATPPQHPRSPLEQPTPGTAATPAEPAHSQPSQRSPPPHRSPPTAATPPQHPRSPLEQPTPGTGRQFHIGTAAIELFDRDEWTVSGIFFFTKSETSQASLVSFEFGAVVARLSLTIRKGPNNDFAIGIISSSLCNKALTTYFLWEKEGAGWELHPNCRCTQQNNKLTNFGSACLGGRGRQRIVLEADGREGKRTLKLSQDGETQPVFFTNIPVPFRFAVCITEKDDSIAIESVEIVSDPQMVGGTIPVEMDE</sequence>
<feature type="compositionally biased region" description="Basic and acidic residues" evidence="6">
    <location>
        <begin position="330"/>
        <end position="355"/>
    </location>
</feature>
<dbReference type="InterPro" id="IPR000719">
    <property type="entry name" value="Prot_kinase_dom"/>
</dbReference>
<feature type="domain" description="Protein kinase" evidence="7">
    <location>
        <begin position="28"/>
        <end position="287"/>
    </location>
</feature>
<keyword evidence="9" id="KW-1185">Reference proteome</keyword>
<dbReference type="CDD" id="cd14014">
    <property type="entry name" value="STKc_PknB_like"/>
    <property type="match status" value="1"/>
</dbReference>
<feature type="compositionally biased region" description="Pro residues" evidence="6">
    <location>
        <begin position="377"/>
        <end position="413"/>
    </location>
</feature>
<dbReference type="PANTHER" id="PTHR43671:SF13">
    <property type="entry name" value="SERINE_THREONINE-PROTEIN KINASE NEK2"/>
    <property type="match status" value="1"/>
</dbReference>